<keyword evidence="5" id="KW-1185">Reference proteome</keyword>
<dbReference type="SUPFAM" id="SSF54277">
    <property type="entry name" value="CAD &amp; PB1 domains"/>
    <property type="match status" value="1"/>
</dbReference>
<proteinExistence type="predicted"/>
<dbReference type="InterPro" id="IPR000270">
    <property type="entry name" value="PB1_dom"/>
</dbReference>
<dbReference type="PANTHER" id="PTHR31066:SF47">
    <property type="entry name" value="PB1 DOMAIN-CONTAINING PROTEIN"/>
    <property type="match status" value="1"/>
</dbReference>
<dbReference type="PANTHER" id="PTHR31066">
    <property type="entry name" value="OS05G0427100 PROTEIN-RELATED"/>
    <property type="match status" value="1"/>
</dbReference>
<dbReference type="Proteomes" id="UP000583929">
    <property type="component" value="Unassembled WGS sequence"/>
</dbReference>
<evidence type="ECO:0000313" key="5">
    <source>
        <dbReference type="Proteomes" id="UP000583929"/>
    </source>
</evidence>
<evidence type="ECO:0000313" key="4">
    <source>
        <dbReference type="EMBL" id="KAF4374984.1"/>
    </source>
</evidence>
<dbReference type="InterPro" id="IPR053198">
    <property type="entry name" value="Gynoecium_Dev_Regulator"/>
</dbReference>
<reference evidence="3 5" key="1">
    <citation type="journal article" date="2020" name="bioRxiv">
        <title>Sequence and annotation of 42 cannabis genomes reveals extensive copy number variation in cannabinoid synthesis and pathogen resistance genes.</title>
        <authorList>
            <person name="Mckernan K.J."/>
            <person name="Helbert Y."/>
            <person name="Kane L.T."/>
            <person name="Ebling H."/>
            <person name="Zhang L."/>
            <person name="Liu B."/>
            <person name="Eaton Z."/>
            <person name="Mclaughlin S."/>
            <person name="Kingan S."/>
            <person name="Baybayan P."/>
            <person name="Concepcion G."/>
            <person name="Jordan M."/>
            <person name="Riva A."/>
            <person name="Barbazuk W."/>
            <person name="Harkins T."/>
        </authorList>
    </citation>
    <scope>NUCLEOTIDE SEQUENCE [LARGE SCALE GENOMIC DNA]</scope>
    <source>
        <strain evidence="5">cv. Jamaican Lion 4</strain>
        <strain evidence="3">Father</strain>
        <tissue evidence="3">Leaf</tissue>
    </source>
</reference>
<evidence type="ECO:0000259" key="2">
    <source>
        <dbReference type="SMART" id="SM00666"/>
    </source>
</evidence>
<sequence length="340" mass="38155">MASEEEEEEEAINGGLSLSLSSSSSPEDLPPSPKNKFKFLCSHGGRILPRPADGHLKYVGGETRVIAVPRHISFSELNKRLSDMIKEGDNNNNNNNMVLKYQLGFEDLDALVSIRTDEDLKHMLDEYDRQLETTEGSPKLRTFLFPSSPQQQQQHSTTDSHNNNNNNSIEQRYIDAINGVVRINKTNKQQQQPPNIVTTFTISACSSPNSNSPDFQAINEGHEIMFSSNNCNNLHRVQSSPSLYRSNSPQWINSGYIPQAYHYGLPQQNYLLDLQKAAASERLAPALSMARGEFRRGVFGHGGGGVVRHDFCGYGTNNFHGIDHRDDVSHPKSPRKKFWE</sequence>
<feature type="compositionally biased region" description="Low complexity" evidence="1">
    <location>
        <begin position="16"/>
        <end position="27"/>
    </location>
</feature>
<gene>
    <name evidence="4" type="ORF">G4B88_004735</name>
    <name evidence="3" type="ORF">G4B88_029024</name>
</gene>
<accession>A0A7J6DSJ5</accession>
<feature type="region of interest" description="Disordered" evidence="1">
    <location>
        <begin position="140"/>
        <end position="167"/>
    </location>
</feature>
<dbReference type="EMBL" id="JAATIQ010000653">
    <property type="protein sequence ID" value="KAF4349055.1"/>
    <property type="molecule type" value="Genomic_DNA"/>
</dbReference>
<dbReference type="EMBL" id="JAATIQ010000165">
    <property type="protein sequence ID" value="KAF4374984.1"/>
    <property type="molecule type" value="Genomic_DNA"/>
</dbReference>
<dbReference type="SMART" id="SM00666">
    <property type="entry name" value="PB1"/>
    <property type="match status" value="1"/>
</dbReference>
<protein>
    <recommendedName>
        <fullName evidence="2">PB1 domain-containing protein</fullName>
    </recommendedName>
</protein>
<evidence type="ECO:0000256" key="1">
    <source>
        <dbReference type="SAM" id="MobiDB-lite"/>
    </source>
</evidence>
<dbReference type="AlphaFoldDB" id="A0A7J6DSJ5"/>
<dbReference type="Pfam" id="PF00564">
    <property type="entry name" value="PB1"/>
    <property type="match status" value="1"/>
</dbReference>
<evidence type="ECO:0000313" key="3">
    <source>
        <dbReference type="EMBL" id="KAF4349055.1"/>
    </source>
</evidence>
<dbReference type="OMA" id="NEGHEIM"/>
<comment type="caution">
    <text evidence="3">The sequence shown here is derived from an EMBL/GenBank/DDBJ whole genome shotgun (WGS) entry which is preliminary data.</text>
</comment>
<feature type="region of interest" description="Disordered" evidence="1">
    <location>
        <begin position="1"/>
        <end position="35"/>
    </location>
</feature>
<feature type="domain" description="PB1" evidence="2">
    <location>
        <begin position="51"/>
        <end position="147"/>
    </location>
</feature>
<dbReference type="OrthoDB" id="1882326at2759"/>
<dbReference type="Gene3D" id="3.10.20.90">
    <property type="entry name" value="Phosphatidylinositol 3-kinase Catalytic Subunit, Chain A, domain 1"/>
    <property type="match status" value="1"/>
</dbReference>
<name>A0A7J6DSJ5_CANSA</name>
<dbReference type="CDD" id="cd06410">
    <property type="entry name" value="PB1_UP2"/>
    <property type="match status" value="1"/>
</dbReference>
<feature type="compositionally biased region" description="Acidic residues" evidence="1">
    <location>
        <begin position="1"/>
        <end position="11"/>
    </location>
</feature>
<organism evidence="3 5">
    <name type="scientific">Cannabis sativa</name>
    <name type="common">Hemp</name>
    <name type="synonym">Marijuana</name>
    <dbReference type="NCBI Taxonomy" id="3483"/>
    <lineage>
        <taxon>Eukaryota</taxon>
        <taxon>Viridiplantae</taxon>
        <taxon>Streptophyta</taxon>
        <taxon>Embryophyta</taxon>
        <taxon>Tracheophyta</taxon>
        <taxon>Spermatophyta</taxon>
        <taxon>Magnoliopsida</taxon>
        <taxon>eudicotyledons</taxon>
        <taxon>Gunneridae</taxon>
        <taxon>Pentapetalae</taxon>
        <taxon>rosids</taxon>
        <taxon>fabids</taxon>
        <taxon>Rosales</taxon>
        <taxon>Cannabaceae</taxon>
        <taxon>Cannabis</taxon>
    </lineage>
</organism>
<accession>A0A803PX95</accession>